<evidence type="ECO:0000259" key="10">
    <source>
        <dbReference type="PROSITE" id="PS51371"/>
    </source>
</evidence>
<dbReference type="InterPro" id="IPR000644">
    <property type="entry name" value="CBS_dom"/>
</dbReference>
<dbReference type="Gene3D" id="3.10.580.10">
    <property type="entry name" value="CBS-domain"/>
    <property type="match status" value="1"/>
</dbReference>
<keyword evidence="7 9" id="KW-0472">Membrane</keyword>
<feature type="transmembrane region" description="Helical" evidence="9">
    <location>
        <begin position="311"/>
        <end position="332"/>
    </location>
</feature>
<evidence type="ECO:0000256" key="2">
    <source>
        <dbReference type="ARBA" id="ARBA00009749"/>
    </source>
</evidence>
<protein>
    <submittedName>
        <fullName evidence="11">Magnesium transporter</fullName>
    </submittedName>
</protein>
<feature type="transmembrane region" description="Helical" evidence="9">
    <location>
        <begin position="169"/>
        <end position="187"/>
    </location>
</feature>
<dbReference type="PANTHER" id="PTHR43773">
    <property type="entry name" value="MAGNESIUM TRANSPORTER MGTE"/>
    <property type="match status" value="1"/>
</dbReference>
<evidence type="ECO:0000256" key="1">
    <source>
        <dbReference type="ARBA" id="ARBA00004141"/>
    </source>
</evidence>
<dbReference type="InterPro" id="IPR046342">
    <property type="entry name" value="CBS_dom_sf"/>
</dbReference>
<evidence type="ECO:0000256" key="6">
    <source>
        <dbReference type="ARBA" id="ARBA00022989"/>
    </source>
</evidence>
<keyword evidence="3" id="KW-0813">Transport</keyword>
<dbReference type="Pfam" id="PF00571">
    <property type="entry name" value="CBS"/>
    <property type="match status" value="2"/>
</dbReference>
<accession>A0ABV4U3H8</accession>
<evidence type="ECO:0000256" key="7">
    <source>
        <dbReference type="ARBA" id="ARBA00023136"/>
    </source>
</evidence>
<evidence type="ECO:0000256" key="9">
    <source>
        <dbReference type="SAM" id="Phobius"/>
    </source>
</evidence>
<proteinExistence type="inferred from homology"/>
<evidence type="ECO:0000256" key="8">
    <source>
        <dbReference type="PROSITE-ProRule" id="PRU00703"/>
    </source>
</evidence>
<evidence type="ECO:0000313" key="11">
    <source>
        <dbReference type="EMBL" id="MFA9478155.1"/>
    </source>
</evidence>
<feature type="domain" description="CBS" evidence="10">
    <location>
        <begin position="80"/>
        <end position="136"/>
    </location>
</feature>
<gene>
    <name evidence="11" type="ORF">ACERK3_07580</name>
</gene>
<dbReference type="SUPFAM" id="SSF54631">
    <property type="entry name" value="CBS-domain pair"/>
    <property type="match status" value="1"/>
</dbReference>
<dbReference type="CDD" id="cd04606">
    <property type="entry name" value="CBS_pair_Mg_transporter"/>
    <property type="match status" value="1"/>
</dbReference>
<evidence type="ECO:0000313" key="12">
    <source>
        <dbReference type="Proteomes" id="UP001575105"/>
    </source>
</evidence>
<dbReference type="PANTHER" id="PTHR43773:SF1">
    <property type="entry name" value="MAGNESIUM TRANSPORTER MGTE"/>
    <property type="match status" value="1"/>
</dbReference>
<dbReference type="Pfam" id="PF01769">
    <property type="entry name" value="MgtE"/>
    <property type="match status" value="1"/>
</dbReference>
<dbReference type="RefSeq" id="WP_425345082.1">
    <property type="nucleotide sequence ID" value="NZ_JBGUBD010000004.1"/>
</dbReference>
<keyword evidence="6 9" id="KW-1133">Transmembrane helix</keyword>
<dbReference type="Proteomes" id="UP001575105">
    <property type="component" value="Unassembled WGS sequence"/>
</dbReference>
<feature type="transmembrane region" description="Helical" evidence="9">
    <location>
        <begin position="193"/>
        <end position="223"/>
    </location>
</feature>
<comment type="caution">
    <text evidence="11">The sequence shown here is derived from an EMBL/GenBank/DDBJ whole genome shotgun (WGS) entry which is preliminary data.</text>
</comment>
<evidence type="ECO:0000256" key="5">
    <source>
        <dbReference type="ARBA" id="ARBA00022842"/>
    </source>
</evidence>
<reference evidence="11 12" key="1">
    <citation type="submission" date="2024-08" db="EMBL/GenBank/DDBJ databases">
        <title>Whole-genome sequencing of halo(alkali)philic microorganisms from hypersaline lakes.</title>
        <authorList>
            <person name="Sorokin D.Y."/>
            <person name="Merkel A.Y."/>
            <person name="Messina E."/>
            <person name="Yakimov M."/>
        </authorList>
    </citation>
    <scope>NUCLEOTIDE SEQUENCE [LARGE SCALE GENOMIC DNA]</scope>
    <source>
        <strain evidence="11 12">AB-hyl4</strain>
    </source>
</reference>
<dbReference type="InterPro" id="IPR006669">
    <property type="entry name" value="MgtE_transporter"/>
</dbReference>
<feature type="transmembrane region" description="Helical" evidence="9">
    <location>
        <begin position="274"/>
        <end position="299"/>
    </location>
</feature>
<dbReference type="PROSITE" id="PS51371">
    <property type="entry name" value="CBS"/>
    <property type="match status" value="1"/>
</dbReference>
<sequence>MSGAPPSDLTRTVRDFVAPVDSVLKADLSIGDALAQLRHGTVRHGAIYFYVVDKDNKLVGVMPTRQLLLANPKTPVRDLMSPNVVAVQETFTLQDVLEEFAIHRLLALPVVDADQHLIGFVDARLYADEAFDLAESQHDDNDLVQVIGLSVEQARHGTALAGYRLRMPWLVCNLFSGIVCAIIGALFRDVLDAVVLLAMFFPLVLTLSESISMQAMTIGLQFMHSKKVPWRPVRTRLNVEWKTALLLGVTGGSAVAVASLFFPGGTTMPPPAVVLGVSILLAMTASAIVGLGTPVILHAAKLDPRVASGPVVLMIADIMTTTVYLALATWMLL</sequence>
<dbReference type="EMBL" id="JBGUBD010000004">
    <property type="protein sequence ID" value="MFA9478155.1"/>
    <property type="molecule type" value="Genomic_DNA"/>
</dbReference>
<keyword evidence="4 9" id="KW-0812">Transmembrane</keyword>
<keyword evidence="12" id="KW-1185">Reference proteome</keyword>
<feature type="transmembrane region" description="Helical" evidence="9">
    <location>
        <begin position="244"/>
        <end position="262"/>
    </location>
</feature>
<evidence type="ECO:0000256" key="3">
    <source>
        <dbReference type="ARBA" id="ARBA00022448"/>
    </source>
</evidence>
<evidence type="ECO:0000256" key="4">
    <source>
        <dbReference type="ARBA" id="ARBA00022692"/>
    </source>
</evidence>
<keyword evidence="5" id="KW-0460">Magnesium</keyword>
<name>A0ABV4U3H8_9BACT</name>
<dbReference type="InterPro" id="IPR006667">
    <property type="entry name" value="SLC41_membr_dom"/>
</dbReference>
<dbReference type="SMART" id="SM00116">
    <property type="entry name" value="CBS"/>
    <property type="match status" value="2"/>
</dbReference>
<dbReference type="Gene3D" id="1.10.357.20">
    <property type="entry name" value="SLC41 divalent cation transporters, integral membrane domain"/>
    <property type="match status" value="1"/>
</dbReference>
<comment type="similarity">
    <text evidence="2">Belongs to the SLC41A transporter family.</text>
</comment>
<organism evidence="11 12">
    <name type="scientific">Natronomicrosphaera hydrolytica</name>
    <dbReference type="NCBI Taxonomy" id="3242702"/>
    <lineage>
        <taxon>Bacteria</taxon>
        <taxon>Pseudomonadati</taxon>
        <taxon>Planctomycetota</taxon>
        <taxon>Phycisphaerae</taxon>
        <taxon>Phycisphaerales</taxon>
        <taxon>Phycisphaeraceae</taxon>
        <taxon>Natronomicrosphaera</taxon>
    </lineage>
</organism>
<dbReference type="InterPro" id="IPR036739">
    <property type="entry name" value="SLC41_membr_dom_sf"/>
</dbReference>
<comment type="subcellular location">
    <subcellularLocation>
        <location evidence="1">Membrane</location>
        <topology evidence="1">Multi-pass membrane protein</topology>
    </subcellularLocation>
</comment>
<dbReference type="SUPFAM" id="SSF161093">
    <property type="entry name" value="MgtE membrane domain-like"/>
    <property type="match status" value="1"/>
</dbReference>
<keyword evidence="8" id="KW-0129">CBS domain</keyword>